<dbReference type="Pfam" id="PF07767">
    <property type="entry name" value="Nop53"/>
    <property type="match status" value="1"/>
</dbReference>
<evidence type="ECO:0000313" key="9">
    <source>
        <dbReference type="Proteomes" id="UP000002748"/>
    </source>
</evidence>
<evidence type="ECO:0000256" key="5">
    <source>
        <dbReference type="PIRNR" id="PIRNR017302"/>
    </source>
</evidence>
<dbReference type="Proteomes" id="UP000002748">
    <property type="component" value="Unassembled WGS sequence"/>
</dbReference>
<dbReference type="GO" id="GO:0000027">
    <property type="term" value="P:ribosomal large subunit assembly"/>
    <property type="evidence" value="ECO:0007669"/>
    <property type="project" value="UniProtKB-UniRule"/>
</dbReference>
<feature type="region of interest" description="Disordered" evidence="7">
    <location>
        <begin position="280"/>
        <end position="364"/>
    </location>
</feature>
<dbReference type="EMBL" id="ALBS01000320">
    <property type="protein sequence ID" value="EJT45881.1"/>
    <property type="molecule type" value="Genomic_DNA"/>
</dbReference>
<dbReference type="VEuPathDB" id="FungiDB:A1Q1_05687"/>
<sequence>MPSTSKTAAKSKAGKTAKPYDRPAKGKGKEKAAPKLEDIGAPAQLSQTSRKGKKAWRKNVDIRPVEQALEAQRAEERLTGGSYSKKTDGDLFTIDTTGDVEVRRRQRVKKPLRSLAVLNEKSAMPSLTSRAVAPKKKPDVTAKEKARIRKIARRTVDDKTSADVRKTDLSTLRDAWGEEEEEEVELPADGFGVEGMVKPRVKAPQTIEEQRQQRLEIAAAQLAADLPVAGVSYNPAVEAHTKLIEAAAEEERKRLAAEEREAERLRLLGEVVASRRAVDAEISDTHVDGMTVGRGDGVDSDEDGESEDDEPALVKKPTKRKTQAQRNKAKRAKEAAQAQKDEARRKKLERAIPGAKSLGKSVEARQKAIEEAKRLRKLAKEKRERAGYAGGEKVGKFRVPEQAVPVQLGEDLAESLRQVKPEGNLFKDRFLALQRRALVEPRVPHLPKKRTLKVKEYEKHAYKRFK</sequence>
<name>J5SJ36_TRIAS</name>
<dbReference type="OrthoDB" id="5072at2759"/>
<feature type="compositionally biased region" description="Acidic residues" evidence="7">
    <location>
        <begin position="298"/>
        <end position="311"/>
    </location>
</feature>
<feature type="region of interest" description="Disordered" evidence="7">
    <location>
        <begin position="176"/>
        <end position="197"/>
    </location>
</feature>
<comment type="subcellular location">
    <subcellularLocation>
        <location evidence="5">Nucleus</location>
        <location evidence="5">Nucleolus</location>
    </subcellularLocation>
    <subcellularLocation>
        <location evidence="5">Nucleus</location>
        <location evidence="5">Nucleoplasm</location>
    </subcellularLocation>
</comment>
<evidence type="ECO:0000256" key="2">
    <source>
        <dbReference type="ARBA" id="ARBA00018339"/>
    </source>
</evidence>
<dbReference type="AlphaFoldDB" id="J5SJ36"/>
<dbReference type="GO" id="GO:0005654">
    <property type="term" value="C:nucleoplasm"/>
    <property type="evidence" value="ECO:0007669"/>
    <property type="project" value="UniProtKB-SubCell"/>
</dbReference>
<evidence type="ECO:0000313" key="8">
    <source>
        <dbReference type="EMBL" id="EJT45881.1"/>
    </source>
</evidence>
<feature type="region of interest" description="Disordered" evidence="7">
    <location>
        <begin position="126"/>
        <end position="146"/>
    </location>
</feature>
<comment type="similarity">
    <text evidence="1 5">Belongs to the NOP53 family.</text>
</comment>
<dbReference type="GO" id="GO:0003743">
    <property type="term" value="F:translation initiation factor activity"/>
    <property type="evidence" value="ECO:0007669"/>
    <property type="project" value="UniProtKB-KW"/>
</dbReference>
<feature type="region of interest" description="Disordered" evidence="7">
    <location>
        <begin position="1"/>
        <end position="92"/>
    </location>
</feature>
<evidence type="ECO:0000256" key="6">
    <source>
        <dbReference type="SAM" id="Coils"/>
    </source>
</evidence>
<accession>J5SJ36</accession>
<evidence type="ECO:0000256" key="7">
    <source>
        <dbReference type="SAM" id="MobiDB-lite"/>
    </source>
</evidence>
<keyword evidence="6" id="KW-0175">Coiled coil</keyword>
<evidence type="ECO:0000256" key="3">
    <source>
        <dbReference type="ARBA" id="ARBA00022517"/>
    </source>
</evidence>
<dbReference type="GO" id="GO:0006364">
    <property type="term" value="P:rRNA processing"/>
    <property type="evidence" value="ECO:0007669"/>
    <property type="project" value="TreeGrafter"/>
</dbReference>
<dbReference type="GO" id="GO:0005730">
    <property type="term" value="C:nucleolus"/>
    <property type="evidence" value="ECO:0007669"/>
    <property type="project" value="UniProtKB-SubCell"/>
</dbReference>
<keyword evidence="8" id="KW-0648">Protein biosynthesis</keyword>
<feature type="compositionally biased region" description="Basic residues" evidence="7">
    <location>
        <begin position="316"/>
        <end position="331"/>
    </location>
</feature>
<keyword evidence="8" id="KW-0396">Initiation factor</keyword>
<gene>
    <name evidence="8" type="ORF">A1Q1_05687</name>
</gene>
<dbReference type="RefSeq" id="XP_014176371.1">
    <property type="nucleotide sequence ID" value="XM_014320896.1"/>
</dbReference>
<dbReference type="PANTHER" id="PTHR14211:SF7">
    <property type="entry name" value="RIBOSOME BIOGENESIS PROTEIN NOP53"/>
    <property type="match status" value="1"/>
</dbReference>
<feature type="compositionally biased region" description="Acidic residues" evidence="7">
    <location>
        <begin position="177"/>
        <end position="186"/>
    </location>
</feature>
<comment type="function">
    <text evidence="5">May play a role in ribosome biogenesis.</text>
</comment>
<dbReference type="HOGENOM" id="CLU_035888_1_1_1"/>
<dbReference type="PANTHER" id="PTHR14211">
    <property type="entry name" value="GLIOMA SUPPRESSOR CANDIDATE REGION GENE 2"/>
    <property type="match status" value="1"/>
</dbReference>
<feature type="compositionally biased region" description="Low complexity" evidence="7">
    <location>
        <begin position="1"/>
        <end position="17"/>
    </location>
</feature>
<dbReference type="GO" id="GO:0008097">
    <property type="term" value="F:5S rRNA binding"/>
    <property type="evidence" value="ECO:0007669"/>
    <property type="project" value="TreeGrafter"/>
</dbReference>
<dbReference type="PIRSF" id="PIRSF017302">
    <property type="entry name" value="Gltscr2"/>
    <property type="match status" value="1"/>
</dbReference>
<keyword evidence="4 5" id="KW-0539">Nucleus</keyword>
<feature type="compositionally biased region" description="Basic and acidic residues" evidence="7">
    <location>
        <begin position="18"/>
        <end position="38"/>
    </location>
</feature>
<dbReference type="KEGG" id="tasa:A1Q1_05687"/>
<comment type="caution">
    <text evidence="8">The sequence shown here is derived from an EMBL/GenBank/DDBJ whole genome shotgun (WGS) entry which is preliminary data.</text>
</comment>
<reference evidence="8 9" key="1">
    <citation type="journal article" date="2012" name="Eukaryot. Cell">
        <title>Draft genome sequence of CBS 2479, the standard type strain of Trichosporon asahii.</title>
        <authorList>
            <person name="Yang R.Y."/>
            <person name="Li H.T."/>
            <person name="Zhu H."/>
            <person name="Zhou G.P."/>
            <person name="Wang M."/>
            <person name="Wang L."/>
        </authorList>
    </citation>
    <scope>NUCLEOTIDE SEQUENCE [LARGE SCALE GENOMIC DNA]</scope>
    <source>
        <strain evidence="9">ATCC 90039 / CBS 2479 / JCM 2466 / KCTC 7840 / NCYC 2677 / UAMH 7654</strain>
    </source>
</reference>
<keyword evidence="3 5" id="KW-0690">Ribosome biogenesis</keyword>
<feature type="compositionally biased region" description="Basic and acidic residues" evidence="7">
    <location>
        <begin position="136"/>
        <end position="145"/>
    </location>
</feature>
<organism evidence="8 9">
    <name type="scientific">Trichosporon asahii var. asahii (strain ATCC 90039 / CBS 2479 / JCM 2466 / KCTC 7840 / NBRC 103889/ NCYC 2677 / UAMH 7654)</name>
    <name type="common">Yeast</name>
    <dbReference type="NCBI Taxonomy" id="1186058"/>
    <lineage>
        <taxon>Eukaryota</taxon>
        <taxon>Fungi</taxon>
        <taxon>Dikarya</taxon>
        <taxon>Basidiomycota</taxon>
        <taxon>Agaricomycotina</taxon>
        <taxon>Tremellomycetes</taxon>
        <taxon>Trichosporonales</taxon>
        <taxon>Trichosporonaceae</taxon>
        <taxon>Trichosporon</taxon>
    </lineage>
</organism>
<dbReference type="GeneID" id="25989199"/>
<proteinExistence type="inferred from homology"/>
<protein>
    <recommendedName>
        <fullName evidence="2 5">Ribosome biogenesis protein NOP53</fullName>
    </recommendedName>
</protein>
<dbReference type="InterPro" id="IPR011687">
    <property type="entry name" value="Nop53/GLTSCR2"/>
</dbReference>
<evidence type="ECO:0000256" key="4">
    <source>
        <dbReference type="ARBA" id="ARBA00023242"/>
    </source>
</evidence>
<feature type="coiled-coil region" evidence="6">
    <location>
        <begin position="240"/>
        <end position="268"/>
    </location>
</feature>
<evidence type="ECO:0000256" key="1">
    <source>
        <dbReference type="ARBA" id="ARBA00008838"/>
    </source>
</evidence>